<dbReference type="Gene3D" id="1.10.10.10">
    <property type="entry name" value="Winged helix-like DNA-binding domain superfamily/Winged helix DNA-binding domain"/>
    <property type="match status" value="1"/>
</dbReference>
<dbReference type="GO" id="GO:0003677">
    <property type="term" value="F:DNA binding"/>
    <property type="evidence" value="ECO:0007669"/>
    <property type="project" value="InterPro"/>
</dbReference>
<dbReference type="OrthoDB" id="4380708at2"/>
<accession>L7LFF3</accession>
<evidence type="ECO:0000313" key="3">
    <source>
        <dbReference type="Proteomes" id="UP000053405"/>
    </source>
</evidence>
<dbReference type="STRING" id="1121927.GOHSU_53_00140"/>
<gene>
    <name evidence="2" type="ORF">GOHSU_53_00140</name>
</gene>
<dbReference type="RefSeq" id="WP_005943549.1">
    <property type="nucleotide sequence ID" value="NZ_ATVK01000027.1"/>
</dbReference>
<dbReference type="Pfam" id="PF00196">
    <property type="entry name" value="GerE"/>
    <property type="match status" value="1"/>
</dbReference>
<dbReference type="PRINTS" id="PR00038">
    <property type="entry name" value="HTHLUXR"/>
</dbReference>
<dbReference type="InterPro" id="IPR036388">
    <property type="entry name" value="WH-like_DNA-bd_sf"/>
</dbReference>
<comment type="caution">
    <text evidence="2">The sequence shown here is derived from an EMBL/GenBank/DDBJ whole genome shotgun (WGS) entry which is preliminary data.</text>
</comment>
<name>L7LFF3_9ACTN</name>
<proteinExistence type="predicted"/>
<keyword evidence="3" id="KW-1185">Reference proteome</keyword>
<reference evidence="2 3" key="1">
    <citation type="submission" date="2012-12" db="EMBL/GenBank/DDBJ databases">
        <title>Whole genome shotgun sequence of Gordonia hirsuta NBRC 16056.</title>
        <authorList>
            <person name="Isaki-Nakamura S."/>
            <person name="Hosoyama A."/>
            <person name="Tsuchikane K."/>
            <person name="Katsumata H."/>
            <person name="Baba S."/>
            <person name="Yamazaki S."/>
            <person name="Fujita N."/>
        </authorList>
    </citation>
    <scope>NUCLEOTIDE SEQUENCE [LARGE SCALE GENOMIC DNA]</scope>
    <source>
        <strain evidence="2 3">NBRC 16056</strain>
    </source>
</reference>
<dbReference type="Proteomes" id="UP000053405">
    <property type="component" value="Unassembled WGS sequence"/>
</dbReference>
<sequence>MPKNKIVGVVAEHDLADAALCALVHRVGYHATLIDLEQPQPALMTSVHAVVLRSRARLAQVGADPRLAGARAALVESAGMTPLQLDPKAPITVIPTGNEAEQQLVHFLEAAVGIPRRPGAVPVSRREREVLRTYALGATVEETAVEHYLATSTVRTHYRRVTARYTRAGRTVTNKAQLLLQMVADGWIRLPEVAPESIEGSDSDVA</sequence>
<dbReference type="EMBL" id="BANT01000053">
    <property type="protein sequence ID" value="GAC58812.1"/>
    <property type="molecule type" value="Genomic_DNA"/>
</dbReference>
<evidence type="ECO:0000259" key="1">
    <source>
        <dbReference type="Pfam" id="PF00196"/>
    </source>
</evidence>
<protein>
    <submittedName>
        <fullName evidence="2">Putative LuxR family transcriptional regulator</fullName>
    </submittedName>
</protein>
<dbReference type="AlphaFoldDB" id="L7LFF3"/>
<evidence type="ECO:0000313" key="2">
    <source>
        <dbReference type="EMBL" id="GAC58812.1"/>
    </source>
</evidence>
<dbReference type="eggNOG" id="COG2197">
    <property type="taxonomic scope" value="Bacteria"/>
</dbReference>
<dbReference type="SUPFAM" id="SSF46894">
    <property type="entry name" value="C-terminal effector domain of the bipartite response regulators"/>
    <property type="match status" value="1"/>
</dbReference>
<dbReference type="GO" id="GO:0006355">
    <property type="term" value="P:regulation of DNA-templated transcription"/>
    <property type="evidence" value="ECO:0007669"/>
    <property type="project" value="InterPro"/>
</dbReference>
<feature type="domain" description="HTH luxR-type" evidence="1">
    <location>
        <begin position="123"/>
        <end position="163"/>
    </location>
</feature>
<dbReference type="InterPro" id="IPR000792">
    <property type="entry name" value="Tscrpt_reg_LuxR_C"/>
</dbReference>
<dbReference type="InterPro" id="IPR016032">
    <property type="entry name" value="Sig_transdc_resp-reg_C-effctor"/>
</dbReference>
<organism evidence="2 3">
    <name type="scientific">Gordonia hirsuta DSM 44140 = NBRC 16056</name>
    <dbReference type="NCBI Taxonomy" id="1121927"/>
    <lineage>
        <taxon>Bacteria</taxon>
        <taxon>Bacillati</taxon>
        <taxon>Actinomycetota</taxon>
        <taxon>Actinomycetes</taxon>
        <taxon>Mycobacteriales</taxon>
        <taxon>Gordoniaceae</taxon>
        <taxon>Gordonia</taxon>
    </lineage>
</organism>